<sequence length="1292" mass="150585">MGIPKFFRYICERWPLILQLIENDNVPEFDNLYLDMNSILHSCSHGDRGDTEGIIKPLTEEEIFTRIFIYIDHLFQLIKPKKVFYMAIDGVAPRAKMNQQRSRRFRTAMENEKAMNKIIENGGVISEEIKPFDPNAITPGTTFMEKLTKYLKYFIHDKISNDINWANIEIILSGHEVPGEGEHKIMDYIRKKRSQKGYNPNLRHCIYGLDADLIILGLSTHAPHFAILREEVTFTKTLKNKKTGLELQRFYFLQLSLLREYLELEFKDIANKLKYKYDFERILDDFILILFVIGNDFLPNLPDLHLNKGAFPVILETFKLSLLSSEGYINENGTIDLKRLSTWIDYLSKFELMNFKQKEFNEEWFNKQLIALAKEKQADSKGNKLLINNRRKILSKIENWINEEVFANQLINENVELRLKRNVIIGNSDFFKALCKDLSLEIVKDKKKNEYLIHPIFKENQGEVETTELGLQYEEMKNVLKKHKDSYKEFHSTPDKLPKLDKLDEFNNESFTKMKSSYYLRKLSIDITDEEKVTDLAKNYVEGLQWVMYYYYRGCASWGWFYRYHYAPRISDIYLGLNQKIQFEKDDPFTPFQQLMAVLPERSKELIPTIFRPLMYNQDSPILDFYPSEVKLDRNGKSADWEAVVLISFVDQERLVAAMEPLLKDLEPKDARRNKFGTDILFLYENVEKENYRSPNINIFPDIFSDKCHEEIFSLEIPEKLQYGLLPGTFLRQKLLFGFPTLYTLQFMGKQGMLGCKIFENPSKQETMSLIIHNRKKEDSASIEDFSTRYLGKTIYIHWPYLKESKLHSIYNDGRFYELQFIPDKLGHKHKKFVTRSATSEEKAIMNKMKDKWSRNLKNQGGIITEPIHSLVVVNRFKGFGKSRKDALIRSYEEEVEYYPLQLVIEKVMHNMEIALLNSQDQLRTEYKIGSTFVYLGDNLYGAKAKIIELDENNKFVVEIEPFNSNNENMLKRFRIKDKENIKYYPSFVLAKMLKISSLALSRITSKYRITDMSGQQINVGLPLKNPGRDIKVEGYSRKLLNFWEFSHATLDLIISFKSTFPELFNDLTKEGPKITSAENILMNMTSENRSLLLQKARTWIKENTKDLELVPVTSKQLSGSVVREIELIVQKQKSDNSEKKPLRFSNIISQYLLNPYESSILLETQNFLLGDKVRYILKSGLVPEGSIGTVISLRTVAKLLYIDVLFDDEFLGGRTYGDVITTGRVMAVKCTSLLNLTSTSLLARGTNPKKLERSVAKIVTGSKKEVNKNSGMKQKGDKSIPVTSKKKFIFK</sequence>
<dbReference type="GO" id="GO:0016075">
    <property type="term" value="P:rRNA catabolic process"/>
    <property type="evidence" value="ECO:0007669"/>
    <property type="project" value="TreeGrafter"/>
</dbReference>
<feature type="domain" description="Exoribonuclease Xrn1 D2/D3" evidence="10">
    <location>
        <begin position="923"/>
        <end position="1141"/>
    </location>
</feature>
<evidence type="ECO:0000259" key="7">
    <source>
        <dbReference type="Pfam" id="PF17846"/>
    </source>
</evidence>
<evidence type="ECO:0000256" key="3">
    <source>
        <dbReference type="ARBA" id="ARBA00022839"/>
    </source>
</evidence>
<evidence type="ECO:0000256" key="4">
    <source>
        <dbReference type="ARBA" id="ARBA00038299"/>
    </source>
</evidence>
<accession>A7TQ45</accession>
<dbReference type="Pfam" id="PF17846">
    <property type="entry name" value="XRN_M"/>
    <property type="match status" value="1"/>
</dbReference>
<dbReference type="InterPro" id="IPR040992">
    <property type="entry name" value="XRN1_D1"/>
</dbReference>
<dbReference type="CDD" id="cd18673">
    <property type="entry name" value="PIN_XRN1-2-like"/>
    <property type="match status" value="1"/>
</dbReference>
<evidence type="ECO:0000256" key="5">
    <source>
        <dbReference type="PIRNR" id="PIRNR006743"/>
    </source>
</evidence>
<dbReference type="Pfam" id="PF18332">
    <property type="entry name" value="XRN1_D1"/>
    <property type="match status" value="1"/>
</dbReference>
<evidence type="ECO:0000256" key="2">
    <source>
        <dbReference type="ARBA" id="ARBA00022801"/>
    </source>
</evidence>
<dbReference type="GO" id="GO:0005737">
    <property type="term" value="C:cytoplasm"/>
    <property type="evidence" value="ECO:0007669"/>
    <property type="project" value="UniProtKB-SubCell"/>
</dbReference>
<dbReference type="KEGG" id="vpo:Kpol_1006p9"/>
<dbReference type="Gene3D" id="3.30.1370.250">
    <property type="match status" value="1"/>
</dbReference>
<reference evidence="11 12" key="1">
    <citation type="journal article" date="2007" name="Proc. Natl. Acad. Sci. U.S.A.">
        <title>Independent sorting-out of thousands of duplicated gene pairs in two yeast species descended from a whole-genome duplication.</title>
        <authorList>
            <person name="Scannell D.R."/>
            <person name="Frank A.C."/>
            <person name="Conant G.C."/>
            <person name="Byrne K.P."/>
            <person name="Woolfit M."/>
            <person name="Wolfe K.H."/>
        </authorList>
    </citation>
    <scope>NUCLEOTIDE SEQUENCE [LARGE SCALE GENOMIC DNA]</scope>
    <source>
        <strain evidence="12">ATCC 22028 / DSM 70294 / BCRC 21397 / CBS 2163 / NBRC 10782 / NRRL Y-8283 / UCD 57-17</strain>
    </source>
</reference>
<dbReference type="Pfam" id="PF18334">
    <property type="entry name" value="XRN1_D2_D3"/>
    <property type="match status" value="1"/>
</dbReference>
<evidence type="ECO:0000259" key="10">
    <source>
        <dbReference type="Pfam" id="PF18334"/>
    </source>
</evidence>
<dbReference type="GO" id="GO:0000184">
    <property type="term" value="P:nuclear-transcribed mRNA catabolic process, nonsense-mediated decay"/>
    <property type="evidence" value="ECO:0007669"/>
    <property type="project" value="UniProtKB-KW"/>
</dbReference>
<dbReference type="InterPro" id="IPR047008">
    <property type="entry name" value="XRN1_SH3_sf"/>
</dbReference>
<keyword evidence="1 5" id="KW-0540">Nuclease</keyword>
<keyword evidence="5" id="KW-0963">Cytoplasm</keyword>
<gene>
    <name evidence="11" type="ORF">Kpol_1006p9</name>
</gene>
<dbReference type="Gene3D" id="3.40.50.12390">
    <property type="match status" value="1"/>
</dbReference>
<dbReference type="EMBL" id="DS480452">
    <property type="protein sequence ID" value="EDO15613.1"/>
    <property type="molecule type" value="Genomic_DNA"/>
</dbReference>
<feature type="domain" description="5'-3' exoribonuclease 1 SH3-like" evidence="8">
    <location>
        <begin position="1166"/>
        <end position="1236"/>
    </location>
</feature>
<dbReference type="Pfam" id="PF18129">
    <property type="entry name" value="SH3_12"/>
    <property type="match status" value="1"/>
</dbReference>
<dbReference type="EC" id="3.1.13.-" evidence="5"/>
<dbReference type="HOGENOM" id="CLU_001581_1_2_1"/>
<feature type="domain" description="Xrn1 helical" evidence="7">
    <location>
        <begin position="276"/>
        <end position="691"/>
    </location>
</feature>
<dbReference type="InParanoid" id="A7TQ45"/>
<dbReference type="GO" id="GO:0005634">
    <property type="term" value="C:nucleus"/>
    <property type="evidence" value="ECO:0007669"/>
    <property type="project" value="TreeGrafter"/>
</dbReference>
<evidence type="ECO:0000256" key="1">
    <source>
        <dbReference type="ARBA" id="ARBA00022722"/>
    </source>
</evidence>
<evidence type="ECO:0000313" key="11">
    <source>
        <dbReference type="EMBL" id="EDO15613.1"/>
    </source>
</evidence>
<dbReference type="RefSeq" id="XP_001643471.1">
    <property type="nucleotide sequence ID" value="XM_001643421.1"/>
</dbReference>
<dbReference type="OrthoDB" id="372487at2759"/>
<dbReference type="PANTHER" id="PTHR12341">
    <property type="entry name" value="5'-&gt;3' EXORIBONUCLEASE"/>
    <property type="match status" value="1"/>
</dbReference>
<dbReference type="InterPro" id="IPR041385">
    <property type="entry name" value="SH3_12"/>
</dbReference>
<dbReference type="PANTHER" id="PTHR12341:SF7">
    <property type="entry name" value="5'-3' EXORIBONUCLEASE 1"/>
    <property type="match status" value="1"/>
</dbReference>
<evidence type="ECO:0000259" key="8">
    <source>
        <dbReference type="Pfam" id="PF18129"/>
    </source>
</evidence>
<organism evidence="12">
    <name type="scientific">Vanderwaltozyma polyspora (strain ATCC 22028 / DSM 70294 / BCRC 21397 / CBS 2163 / NBRC 10782 / NRRL Y-8283 / UCD 57-17)</name>
    <name type="common">Kluyveromyces polysporus</name>
    <dbReference type="NCBI Taxonomy" id="436907"/>
    <lineage>
        <taxon>Eukaryota</taxon>
        <taxon>Fungi</taxon>
        <taxon>Dikarya</taxon>
        <taxon>Ascomycota</taxon>
        <taxon>Saccharomycotina</taxon>
        <taxon>Saccharomycetes</taxon>
        <taxon>Saccharomycetales</taxon>
        <taxon>Saccharomycetaceae</taxon>
        <taxon>Vanderwaltozyma</taxon>
    </lineage>
</organism>
<comment type="subcellular location">
    <subcellularLocation>
        <location evidence="5">Cytoplasm</location>
    </subcellularLocation>
</comment>
<dbReference type="STRING" id="436907.A7TQ45"/>
<dbReference type="PIRSF" id="PIRSF006743">
    <property type="entry name" value="Exonuclease_Xnr1"/>
    <property type="match status" value="1"/>
</dbReference>
<dbReference type="Gene3D" id="2.170.260.40">
    <property type="match status" value="1"/>
</dbReference>
<evidence type="ECO:0000259" key="9">
    <source>
        <dbReference type="Pfam" id="PF18332"/>
    </source>
</evidence>
<dbReference type="eggNOG" id="KOG2045">
    <property type="taxonomic scope" value="Eukaryota"/>
</dbReference>
<comment type="function">
    <text evidence="5">Multifunctional protein that exhibits several independent functions at different levels of the cellular processes. 5'-3' exonuclease component of the nonsense-mediated mRNA decay (NMD) which is a highly conserved mRNA degradation pathway, an RNA surveillance system whose role is to identify and rid cells of mRNA with premature termination codons and thus prevents accumulation of potentially harmful truncated proteins.</text>
</comment>
<keyword evidence="12" id="KW-1185">Reference proteome</keyword>
<dbReference type="GO" id="GO:0004534">
    <property type="term" value="F:5'-3' RNA exonuclease activity"/>
    <property type="evidence" value="ECO:0007669"/>
    <property type="project" value="TreeGrafter"/>
</dbReference>
<dbReference type="InterPro" id="IPR047007">
    <property type="entry name" value="XRN1_D1_sf"/>
</dbReference>
<dbReference type="InterPro" id="IPR041412">
    <property type="entry name" value="Xrn1_helical"/>
</dbReference>
<keyword evidence="2 5" id="KW-0378">Hydrolase</keyword>
<evidence type="ECO:0000259" key="6">
    <source>
        <dbReference type="Pfam" id="PF03159"/>
    </source>
</evidence>
<keyword evidence="5" id="KW-0866">Nonsense-mediated mRNA decay</keyword>
<protein>
    <recommendedName>
        <fullName evidence="5">5'-3' exoribonuclease 1</fullName>
        <ecNumber evidence="5">3.1.13.-</ecNumber>
    </recommendedName>
</protein>
<dbReference type="InterPro" id="IPR027073">
    <property type="entry name" value="5_3_exoribonuclease"/>
</dbReference>
<dbReference type="PhylomeDB" id="A7TQ45"/>
<dbReference type="GeneID" id="5543696"/>
<dbReference type="Gene3D" id="1.25.40.1050">
    <property type="match status" value="1"/>
</dbReference>
<dbReference type="Pfam" id="PF03159">
    <property type="entry name" value="XRN_N"/>
    <property type="match status" value="1"/>
</dbReference>
<dbReference type="OMA" id="HNWRDYH"/>
<dbReference type="InterPro" id="IPR041106">
    <property type="entry name" value="XRN1_D2_D3"/>
</dbReference>
<dbReference type="FunFam" id="3.40.50.12390:FF:000002">
    <property type="entry name" value="5'-3' exoribonuclease 1"/>
    <property type="match status" value="1"/>
</dbReference>
<feature type="domain" description="5'-3' exoribonuclease 1 D1" evidence="9">
    <location>
        <begin position="724"/>
        <end position="910"/>
    </location>
</feature>
<comment type="similarity">
    <text evidence="4 5">Belongs to the 5'-3' exonuclease family.</text>
</comment>
<dbReference type="GO" id="GO:0003723">
    <property type="term" value="F:RNA binding"/>
    <property type="evidence" value="ECO:0007669"/>
    <property type="project" value="UniProtKB-KW"/>
</dbReference>
<dbReference type="InterPro" id="IPR016494">
    <property type="entry name" value="5_3_exoribonuclease_1"/>
</dbReference>
<proteinExistence type="inferred from homology"/>
<name>A7TQ45_VANPO</name>
<dbReference type="Gene3D" id="2.30.30.750">
    <property type="match status" value="1"/>
</dbReference>
<feature type="domain" description="Xrn1 N-terminal" evidence="6">
    <location>
        <begin position="1"/>
        <end position="231"/>
    </location>
</feature>
<dbReference type="Proteomes" id="UP000000267">
    <property type="component" value="Unassembled WGS sequence"/>
</dbReference>
<keyword evidence="3 5" id="KW-0269">Exonuclease</keyword>
<keyword evidence="5" id="KW-0694">RNA-binding</keyword>
<dbReference type="InterPro" id="IPR004859">
    <property type="entry name" value="Xrn1_N"/>
</dbReference>
<evidence type="ECO:0000313" key="12">
    <source>
        <dbReference type="Proteomes" id="UP000000267"/>
    </source>
</evidence>